<keyword evidence="2" id="KW-1185">Reference proteome</keyword>
<evidence type="ECO:0000313" key="1">
    <source>
        <dbReference type="EMBL" id="MCI08160.1"/>
    </source>
</evidence>
<protein>
    <submittedName>
        <fullName evidence="1">Uncharacterized protein</fullName>
    </submittedName>
</protein>
<proteinExistence type="predicted"/>
<comment type="caution">
    <text evidence="1">The sequence shown here is derived from an EMBL/GenBank/DDBJ whole genome shotgun (WGS) entry which is preliminary data.</text>
</comment>
<sequence length="47" mass="5088">MSEGVDLIEGMIYHRSAISARLFRVLGSEIAEVPMGATSLKHDDKGV</sequence>
<dbReference type="EMBL" id="LXQA010067946">
    <property type="protein sequence ID" value="MCI08160.1"/>
    <property type="molecule type" value="Genomic_DNA"/>
</dbReference>
<accession>A0A392P9P7</accession>
<dbReference type="Proteomes" id="UP000265520">
    <property type="component" value="Unassembled WGS sequence"/>
</dbReference>
<reference evidence="1 2" key="1">
    <citation type="journal article" date="2018" name="Front. Plant Sci.">
        <title>Red Clover (Trifolium pratense) and Zigzag Clover (T. medium) - A Picture of Genomic Similarities and Differences.</title>
        <authorList>
            <person name="Dluhosova J."/>
            <person name="Istvanek J."/>
            <person name="Nedelnik J."/>
            <person name="Repkova J."/>
        </authorList>
    </citation>
    <scope>NUCLEOTIDE SEQUENCE [LARGE SCALE GENOMIC DNA]</scope>
    <source>
        <strain evidence="2">cv. 10/8</strain>
        <tissue evidence="1">Leaf</tissue>
    </source>
</reference>
<dbReference type="AlphaFoldDB" id="A0A392P9P7"/>
<organism evidence="1 2">
    <name type="scientific">Trifolium medium</name>
    <dbReference type="NCBI Taxonomy" id="97028"/>
    <lineage>
        <taxon>Eukaryota</taxon>
        <taxon>Viridiplantae</taxon>
        <taxon>Streptophyta</taxon>
        <taxon>Embryophyta</taxon>
        <taxon>Tracheophyta</taxon>
        <taxon>Spermatophyta</taxon>
        <taxon>Magnoliopsida</taxon>
        <taxon>eudicotyledons</taxon>
        <taxon>Gunneridae</taxon>
        <taxon>Pentapetalae</taxon>
        <taxon>rosids</taxon>
        <taxon>fabids</taxon>
        <taxon>Fabales</taxon>
        <taxon>Fabaceae</taxon>
        <taxon>Papilionoideae</taxon>
        <taxon>50 kb inversion clade</taxon>
        <taxon>NPAAA clade</taxon>
        <taxon>Hologalegina</taxon>
        <taxon>IRL clade</taxon>
        <taxon>Trifolieae</taxon>
        <taxon>Trifolium</taxon>
    </lineage>
</organism>
<evidence type="ECO:0000313" key="2">
    <source>
        <dbReference type="Proteomes" id="UP000265520"/>
    </source>
</evidence>
<name>A0A392P9P7_9FABA</name>